<evidence type="ECO:0000313" key="3">
    <source>
        <dbReference type="EMBL" id="EAY06987.1"/>
    </source>
</evidence>
<dbReference type="RefSeq" id="XP_001319210.1">
    <property type="nucleotide sequence ID" value="XM_001319175.1"/>
</dbReference>
<dbReference type="Proteomes" id="UP000001542">
    <property type="component" value="Unassembled WGS sequence"/>
</dbReference>
<proteinExistence type="predicted"/>
<dbReference type="VEuPathDB" id="TrichDB:TVAG_174560"/>
<dbReference type="KEGG" id="tva:4764870"/>
<feature type="compositionally biased region" description="Pro residues" evidence="1">
    <location>
        <begin position="193"/>
        <end position="204"/>
    </location>
</feature>
<evidence type="ECO:0000256" key="1">
    <source>
        <dbReference type="SAM" id="MobiDB-lite"/>
    </source>
</evidence>
<evidence type="ECO:0000313" key="4">
    <source>
        <dbReference type="Proteomes" id="UP000001542"/>
    </source>
</evidence>
<dbReference type="Pfam" id="PF16531">
    <property type="entry name" value="SAS-6_N"/>
    <property type="match status" value="1"/>
</dbReference>
<accession>A2EK03</accession>
<dbReference type="AlphaFoldDB" id="A2EK03"/>
<dbReference type="PANTHER" id="PTHR34230:SF2">
    <property type="entry name" value="SPINDLE ASSEMBLY ABNORMAL PROTEIN 6 N-TERMINAL DOMAIN-CONTAINING PROTEIN"/>
    <property type="match status" value="1"/>
</dbReference>
<dbReference type="InParanoid" id="A2EK03"/>
<name>A2EK03_TRIV3</name>
<reference evidence="3" key="2">
    <citation type="journal article" date="2007" name="Science">
        <title>Draft genome sequence of the sexually transmitted pathogen Trichomonas vaginalis.</title>
        <authorList>
            <person name="Carlton J.M."/>
            <person name="Hirt R.P."/>
            <person name="Silva J.C."/>
            <person name="Delcher A.L."/>
            <person name="Schatz M."/>
            <person name="Zhao Q."/>
            <person name="Wortman J.R."/>
            <person name="Bidwell S.L."/>
            <person name="Alsmark U.C.M."/>
            <person name="Besteiro S."/>
            <person name="Sicheritz-Ponten T."/>
            <person name="Noel C.J."/>
            <person name="Dacks J.B."/>
            <person name="Foster P.G."/>
            <person name="Simillion C."/>
            <person name="Van de Peer Y."/>
            <person name="Miranda-Saavedra D."/>
            <person name="Barton G.J."/>
            <person name="Westrop G.D."/>
            <person name="Mueller S."/>
            <person name="Dessi D."/>
            <person name="Fiori P.L."/>
            <person name="Ren Q."/>
            <person name="Paulsen I."/>
            <person name="Zhang H."/>
            <person name="Bastida-Corcuera F.D."/>
            <person name="Simoes-Barbosa A."/>
            <person name="Brown M.T."/>
            <person name="Hayes R.D."/>
            <person name="Mukherjee M."/>
            <person name="Okumura C.Y."/>
            <person name="Schneider R."/>
            <person name="Smith A.J."/>
            <person name="Vanacova S."/>
            <person name="Villalvazo M."/>
            <person name="Haas B.J."/>
            <person name="Pertea M."/>
            <person name="Feldblyum T.V."/>
            <person name="Utterback T.R."/>
            <person name="Shu C.L."/>
            <person name="Osoegawa K."/>
            <person name="de Jong P.J."/>
            <person name="Hrdy I."/>
            <person name="Horvathova L."/>
            <person name="Zubacova Z."/>
            <person name="Dolezal P."/>
            <person name="Malik S.B."/>
            <person name="Logsdon J.M. Jr."/>
            <person name="Henze K."/>
            <person name="Gupta A."/>
            <person name="Wang C.C."/>
            <person name="Dunne R.L."/>
            <person name="Upcroft J.A."/>
            <person name="Upcroft P."/>
            <person name="White O."/>
            <person name="Salzberg S.L."/>
            <person name="Tang P."/>
            <person name="Chiu C.-H."/>
            <person name="Lee Y.-S."/>
            <person name="Embley T.M."/>
            <person name="Coombs G.H."/>
            <person name="Mottram J.C."/>
            <person name="Tachezy J."/>
            <person name="Fraser-Liggett C.M."/>
            <person name="Johnson P.J."/>
        </authorList>
    </citation>
    <scope>NUCLEOTIDE SEQUENCE [LARGE SCALE GENOMIC DNA]</scope>
    <source>
        <strain evidence="3">G3</strain>
    </source>
</reference>
<dbReference type="Gene3D" id="2.170.210.20">
    <property type="entry name" value="Spindle assembly abnormal protein 6, N-terminal domain"/>
    <property type="match status" value="1"/>
</dbReference>
<gene>
    <name evidence="3" type="ORF">TVAG_174560</name>
</gene>
<feature type="domain" description="Spindle assembly abnormal protein 6 N-terminal" evidence="2">
    <location>
        <begin position="19"/>
        <end position="139"/>
    </location>
</feature>
<evidence type="ECO:0000259" key="2">
    <source>
        <dbReference type="Pfam" id="PF16531"/>
    </source>
</evidence>
<dbReference type="OMA" id="RQHITFR"/>
<sequence>MSPKEYIDPSLEDGGEIKFDEDTPLKFQDEQKNIVPDAPFHMRIITYDNDTRFRIEVTMEADLYFFYFAEFEEKTFDDFKNQSGLSINFKDFITSIMKYIHANSQKDPNYTIVLSQGDNCQLGFKQSLEIKQVDLFDVELEPETDEFIRRQIQYRFDKSRADLKAAREQKEDLCRTMRVSEPKSSSSILPKSPVTPPRSPTPRK</sequence>
<organism evidence="3 4">
    <name type="scientific">Trichomonas vaginalis (strain ATCC PRA-98 / G3)</name>
    <dbReference type="NCBI Taxonomy" id="412133"/>
    <lineage>
        <taxon>Eukaryota</taxon>
        <taxon>Metamonada</taxon>
        <taxon>Parabasalia</taxon>
        <taxon>Trichomonadida</taxon>
        <taxon>Trichomonadidae</taxon>
        <taxon>Trichomonas</taxon>
    </lineage>
</organism>
<dbReference type="EMBL" id="DS113410">
    <property type="protein sequence ID" value="EAY06987.1"/>
    <property type="molecule type" value="Genomic_DNA"/>
</dbReference>
<dbReference type="InterPro" id="IPR038558">
    <property type="entry name" value="SAS-6_N_sf"/>
</dbReference>
<dbReference type="VEuPathDB" id="TrichDB:TVAGG3_0974520"/>
<dbReference type="PANTHER" id="PTHR34230">
    <property type="entry name" value="ASSEMBLY ABNORMAL PROTEIN 6, PUTATIVE-RELATED"/>
    <property type="match status" value="1"/>
</dbReference>
<keyword evidence="4" id="KW-1185">Reference proteome</keyword>
<dbReference type="OrthoDB" id="49058at2759"/>
<dbReference type="InterPro" id="IPR032396">
    <property type="entry name" value="SAS-6_N"/>
</dbReference>
<dbReference type="SMR" id="A2EK03"/>
<feature type="region of interest" description="Disordered" evidence="1">
    <location>
        <begin position="173"/>
        <end position="204"/>
    </location>
</feature>
<feature type="compositionally biased region" description="Low complexity" evidence="1">
    <location>
        <begin position="182"/>
        <end position="192"/>
    </location>
</feature>
<protein>
    <recommendedName>
        <fullName evidence="2">Spindle assembly abnormal protein 6 N-terminal domain-containing protein</fullName>
    </recommendedName>
</protein>
<reference evidence="3" key="1">
    <citation type="submission" date="2006-10" db="EMBL/GenBank/DDBJ databases">
        <authorList>
            <person name="Amadeo P."/>
            <person name="Zhao Q."/>
            <person name="Wortman J."/>
            <person name="Fraser-Liggett C."/>
            <person name="Carlton J."/>
        </authorList>
    </citation>
    <scope>NUCLEOTIDE SEQUENCE</scope>
    <source>
        <strain evidence="3">G3</strain>
    </source>
</reference>
<dbReference type="STRING" id="5722.A2EK03"/>